<dbReference type="AlphaFoldDB" id="W6RJ32"/>
<accession>W6RJ32</accession>
<dbReference type="KEGG" id="rhl:LPU83_pLPU83c_0605"/>
<protein>
    <submittedName>
        <fullName evidence="1">Uncharacterized protein</fullName>
    </submittedName>
</protein>
<proteinExistence type="predicted"/>
<organism evidence="1 2">
    <name type="scientific">Rhizobium favelukesii</name>
    <dbReference type="NCBI Taxonomy" id="348824"/>
    <lineage>
        <taxon>Bacteria</taxon>
        <taxon>Pseudomonadati</taxon>
        <taxon>Pseudomonadota</taxon>
        <taxon>Alphaproteobacteria</taxon>
        <taxon>Hyphomicrobiales</taxon>
        <taxon>Rhizobiaceae</taxon>
        <taxon>Rhizobium/Agrobacterium group</taxon>
        <taxon>Rhizobium</taxon>
    </lineage>
</organism>
<dbReference type="HOGENOM" id="CLU_2143847_0_0_5"/>
<sequence>MFSDELAAASHFLKLARRKRSKGYKPIGSCGNAAEVSSVGIVADDRGAAWWKGFRSFNREFTMTTTNEIADKIAGEHGLTKVQGKAIVEAVFGHHCGIHLRQGNLDPRFRQI</sequence>
<geneLocation type="plasmid" evidence="1 2">
    <name>pLPU83c</name>
</geneLocation>
<reference evidence="1" key="1">
    <citation type="submission" date="2013-11" db="EMBL/GenBank/DDBJ databases">
        <title>Draft genome sequence of the broad-host-range Rhizobium sp. LPU83 strain, a member of the low-genetic diversity Oregon-like Rhizobium sp. group.</title>
        <authorList>
            <person name="Wibberg D."/>
            <person name="Puehler A."/>
            <person name="Schlueter A."/>
        </authorList>
    </citation>
    <scope>NUCLEOTIDE SEQUENCE [LARGE SCALE GENOMIC DNA]</scope>
    <source>
        <strain evidence="1">LPU83</strain>
        <plasmid evidence="1">pLPU83c</plasmid>
    </source>
</reference>
<evidence type="ECO:0000313" key="2">
    <source>
        <dbReference type="Proteomes" id="UP000019443"/>
    </source>
</evidence>
<keyword evidence="1" id="KW-0614">Plasmid</keyword>
<keyword evidence="2" id="KW-1185">Reference proteome</keyword>
<dbReference type="Proteomes" id="UP000019443">
    <property type="component" value="Plasmid pLPU83c"/>
</dbReference>
<gene>
    <name evidence="1" type="ORF">LPU83_pLPU83c_0605</name>
</gene>
<dbReference type="EMBL" id="HG916854">
    <property type="protein sequence ID" value="CDM61167.1"/>
    <property type="molecule type" value="Genomic_DNA"/>
</dbReference>
<evidence type="ECO:0000313" key="1">
    <source>
        <dbReference type="EMBL" id="CDM61167.1"/>
    </source>
</evidence>
<name>W6RJ32_9HYPH</name>
<dbReference type="PATRIC" id="fig|348824.6.peg.5361"/>